<feature type="transmembrane region" description="Helical" evidence="5">
    <location>
        <begin position="6"/>
        <end position="24"/>
    </location>
</feature>
<feature type="domain" description="Inositolphosphotransferase Aur1/Ipt1" evidence="6">
    <location>
        <begin position="86"/>
        <end position="255"/>
    </location>
</feature>
<proteinExistence type="predicted"/>
<keyword evidence="8" id="KW-1185">Reference proteome</keyword>
<dbReference type="GO" id="GO:0016020">
    <property type="term" value="C:membrane"/>
    <property type="evidence" value="ECO:0007669"/>
    <property type="project" value="UniProtKB-SubCell"/>
</dbReference>
<evidence type="ECO:0000256" key="1">
    <source>
        <dbReference type="ARBA" id="ARBA00004141"/>
    </source>
</evidence>
<dbReference type="PANTHER" id="PTHR31310:SF7">
    <property type="entry name" value="PA-PHOSPHATASE RELATED-FAMILY PROTEIN DDB_G0268928"/>
    <property type="match status" value="1"/>
</dbReference>
<feature type="transmembrane region" description="Helical" evidence="5">
    <location>
        <begin position="255"/>
        <end position="276"/>
    </location>
</feature>
<evidence type="ECO:0000256" key="3">
    <source>
        <dbReference type="ARBA" id="ARBA00022989"/>
    </source>
</evidence>
<dbReference type="EMBL" id="WLZY01000008">
    <property type="protein sequence ID" value="NDL59697.1"/>
    <property type="molecule type" value="Genomic_DNA"/>
</dbReference>
<keyword evidence="3 5" id="KW-1133">Transmembrane helix</keyword>
<keyword evidence="4 5" id="KW-0472">Membrane</keyword>
<name>A0A7K3M9M5_9ACTN</name>
<dbReference type="Pfam" id="PF14378">
    <property type="entry name" value="PAP2_3"/>
    <property type="match status" value="1"/>
</dbReference>
<feature type="transmembrane region" description="Helical" evidence="5">
    <location>
        <begin position="282"/>
        <end position="303"/>
    </location>
</feature>
<sequence>MTPGRIGFALYLAVLLWYCLNVGVPIDRIGQTVWIVAGILAAGLGRTWQQHVRVFLDWIPLVAALVLYDHTRGIADTLGMTVRIGELVRVEEWLFLGELPTVWLQERLYDAAQVRWWDVPVAIVYFTHFVLPWAIAAVFYFRSRPLWIRYIRRVLLLTYTGLLTYVLLPAAPPWYAARVGEISDEVARISTRGWWELGLSFADVMLKDAQAQSNQVAALPSLHSAFALLSVVALWPVVGHLYGRWLVGRVPLGTVLGVGLRVVLALFPLAMGFTLVYGGEHYVVDVLAGWLYVVLVCAVARWWEHRASVRPATARTV</sequence>
<dbReference type="AlphaFoldDB" id="A0A7K3M9M5"/>
<evidence type="ECO:0000256" key="2">
    <source>
        <dbReference type="ARBA" id="ARBA00022692"/>
    </source>
</evidence>
<comment type="subcellular location">
    <subcellularLocation>
        <location evidence="1">Membrane</location>
        <topology evidence="1">Multi-pass membrane protein</topology>
    </subcellularLocation>
</comment>
<evidence type="ECO:0000259" key="6">
    <source>
        <dbReference type="Pfam" id="PF14378"/>
    </source>
</evidence>
<dbReference type="Proteomes" id="UP000460435">
    <property type="component" value="Unassembled WGS sequence"/>
</dbReference>
<protein>
    <submittedName>
        <fullName evidence="7">Phosphatase PAP2 family protein</fullName>
    </submittedName>
</protein>
<feature type="transmembrane region" description="Helical" evidence="5">
    <location>
        <begin position="122"/>
        <end position="142"/>
    </location>
</feature>
<dbReference type="Gene3D" id="1.20.144.10">
    <property type="entry name" value="Phosphatidic acid phosphatase type 2/haloperoxidase"/>
    <property type="match status" value="1"/>
</dbReference>
<feature type="transmembrane region" description="Helical" evidence="5">
    <location>
        <begin position="154"/>
        <end position="175"/>
    </location>
</feature>
<evidence type="ECO:0000256" key="4">
    <source>
        <dbReference type="ARBA" id="ARBA00023136"/>
    </source>
</evidence>
<gene>
    <name evidence="7" type="ORF">F7O44_21735</name>
</gene>
<accession>A0A7K3M9M5</accession>
<comment type="caution">
    <text evidence="7">The sequence shown here is derived from an EMBL/GenBank/DDBJ whole genome shotgun (WGS) entry which is preliminary data.</text>
</comment>
<dbReference type="InterPro" id="IPR026841">
    <property type="entry name" value="Aur1/Ipt1"/>
</dbReference>
<keyword evidence="2 5" id="KW-0812">Transmembrane</keyword>
<evidence type="ECO:0000256" key="5">
    <source>
        <dbReference type="SAM" id="Phobius"/>
    </source>
</evidence>
<evidence type="ECO:0000313" key="7">
    <source>
        <dbReference type="EMBL" id="NDL59697.1"/>
    </source>
</evidence>
<reference evidence="7 8" key="1">
    <citation type="submission" date="2019-11" db="EMBL/GenBank/DDBJ databases">
        <authorList>
            <person name="Li X.-J."/>
            <person name="Feng X.-M."/>
        </authorList>
    </citation>
    <scope>NUCLEOTIDE SEQUENCE [LARGE SCALE GENOMIC DNA]</scope>
    <source>
        <strain evidence="7 8">XMNu-373</strain>
    </source>
</reference>
<dbReference type="InterPro" id="IPR052185">
    <property type="entry name" value="IPC_Synthase-Related"/>
</dbReference>
<dbReference type="PANTHER" id="PTHR31310">
    <property type="match status" value="1"/>
</dbReference>
<feature type="transmembrane region" description="Helical" evidence="5">
    <location>
        <begin position="222"/>
        <end position="243"/>
    </location>
</feature>
<organism evidence="7 8">
    <name type="scientific">Phytoactinopolyspora mesophila</name>
    <dbReference type="NCBI Taxonomy" id="2650750"/>
    <lineage>
        <taxon>Bacteria</taxon>
        <taxon>Bacillati</taxon>
        <taxon>Actinomycetota</taxon>
        <taxon>Actinomycetes</taxon>
        <taxon>Jiangellales</taxon>
        <taxon>Jiangellaceae</taxon>
        <taxon>Phytoactinopolyspora</taxon>
    </lineage>
</organism>
<evidence type="ECO:0000313" key="8">
    <source>
        <dbReference type="Proteomes" id="UP000460435"/>
    </source>
</evidence>